<reference evidence="1 2" key="1">
    <citation type="submission" date="2019-07" db="EMBL/GenBank/DDBJ databases">
        <title>New species of Amycolatopsis and Streptomyces.</title>
        <authorList>
            <person name="Duangmal K."/>
            <person name="Teo W.F.A."/>
            <person name="Lipun K."/>
        </authorList>
    </citation>
    <scope>NUCLEOTIDE SEQUENCE [LARGE SCALE GENOMIC DNA]</scope>
    <source>
        <strain evidence="1 2">NBRC 106415</strain>
    </source>
</reference>
<keyword evidence="2" id="KW-1185">Reference proteome</keyword>
<evidence type="ECO:0000313" key="2">
    <source>
        <dbReference type="Proteomes" id="UP000400924"/>
    </source>
</evidence>
<proteinExistence type="predicted"/>
<gene>
    <name evidence="1" type="ORF">FNH08_02460</name>
</gene>
<dbReference type="SUPFAM" id="SSF54427">
    <property type="entry name" value="NTF2-like"/>
    <property type="match status" value="1"/>
</dbReference>
<protein>
    <submittedName>
        <fullName evidence="1">Nuclear transport factor 2 family protein</fullName>
    </submittedName>
</protein>
<evidence type="ECO:0000313" key="1">
    <source>
        <dbReference type="EMBL" id="MPY56080.1"/>
    </source>
</evidence>
<dbReference type="OrthoDB" id="3631528at2"/>
<dbReference type="AlphaFoldDB" id="A0A5N8X9B3"/>
<dbReference type="EMBL" id="VJZC01000007">
    <property type="protein sequence ID" value="MPY56080.1"/>
    <property type="molecule type" value="Genomic_DNA"/>
</dbReference>
<organism evidence="1 2">
    <name type="scientific">Streptomyces spongiae</name>
    <dbReference type="NCBI Taxonomy" id="565072"/>
    <lineage>
        <taxon>Bacteria</taxon>
        <taxon>Bacillati</taxon>
        <taxon>Actinomycetota</taxon>
        <taxon>Actinomycetes</taxon>
        <taxon>Kitasatosporales</taxon>
        <taxon>Streptomycetaceae</taxon>
        <taxon>Streptomyces</taxon>
    </lineage>
</organism>
<dbReference type="InterPro" id="IPR032710">
    <property type="entry name" value="NTF2-like_dom_sf"/>
</dbReference>
<dbReference type="Proteomes" id="UP000400924">
    <property type="component" value="Unassembled WGS sequence"/>
</dbReference>
<comment type="caution">
    <text evidence="1">The sequence shown here is derived from an EMBL/GenBank/DDBJ whole genome shotgun (WGS) entry which is preliminary data.</text>
</comment>
<name>A0A5N8X9B3_9ACTN</name>
<dbReference type="Gene3D" id="3.10.450.50">
    <property type="match status" value="1"/>
</dbReference>
<sequence>MVLREYMARMDGQDPEKALELLEPGFRFLIALPSGERTGNSKADFAAYIAGRQAVDRVHEIVRSSVDQDLETVYGFVVDGGTTTGAFLSAAVISPSGLMARYQSFFTPAFHLVDRP</sequence>
<accession>A0A5N8X9B3</accession>